<gene>
    <name evidence="9" type="ORF">HMPREF3222_00094</name>
</gene>
<dbReference type="GO" id="GO:0009401">
    <property type="term" value="P:phosphoenolpyruvate-dependent sugar phosphotransferase system"/>
    <property type="evidence" value="ECO:0007669"/>
    <property type="project" value="UniProtKB-KW"/>
</dbReference>
<evidence type="ECO:0000256" key="5">
    <source>
        <dbReference type="ARBA" id="ARBA00022679"/>
    </source>
</evidence>
<accession>A0A133NEY1</accession>
<evidence type="ECO:0000313" key="10">
    <source>
        <dbReference type="Proteomes" id="UP000070646"/>
    </source>
</evidence>
<keyword evidence="2" id="KW-0813">Transport</keyword>
<dbReference type="PATRIC" id="fig|1502.174.peg.96"/>
<keyword evidence="5" id="KW-0808">Transferase</keyword>
<dbReference type="InterPro" id="IPR004720">
    <property type="entry name" value="PTS_IIB_sorbose-sp"/>
</dbReference>
<sequence length="174" mass="19530">MEPLLVKRSVEKMGVNIEMMRIDERLIHGQGQMWLNSLGVNTVIVANDIASEDKIQQTLMKTVVPKSIAMRFFSIQKTCELIHKASPQQKIFLVCKTPEDALKLIAGGVPVTEINIGNIHNAEGKEQVTRSIFLGKEDKDALRELSEKHNIKFNTKTTPRGDDGAMQVDITKYL</sequence>
<name>A0A133NEY1_CLOPF</name>
<evidence type="ECO:0000256" key="4">
    <source>
        <dbReference type="ARBA" id="ARBA00022597"/>
    </source>
</evidence>
<evidence type="ECO:0000313" key="9">
    <source>
        <dbReference type="EMBL" id="KXA14848.1"/>
    </source>
</evidence>
<dbReference type="AlphaFoldDB" id="A0A133NEY1"/>
<dbReference type="Gene3D" id="3.40.35.10">
    <property type="entry name" value="Phosphotransferase system, sorbose subfamily IIB component"/>
    <property type="match status" value="1"/>
</dbReference>
<dbReference type="GO" id="GO:0005737">
    <property type="term" value="C:cytoplasm"/>
    <property type="evidence" value="ECO:0007669"/>
    <property type="project" value="UniProtKB-SubCell"/>
</dbReference>
<keyword evidence="4" id="KW-0762">Sugar transport</keyword>
<proteinExistence type="predicted"/>
<evidence type="ECO:0000256" key="7">
    <source>
        <dbReference type="ARBA" id="ARBA00022777"/>
    </source>
</evidence>
<evidence type="ECO:0000256" key="6">
    <source>
        <dbReference type="ARBA" id="ARBA00022683"/>
    </source>
</evidence>
<keyword evidence="6" id="KW-0598">Phosphotransferase system</keyword>
<evidence type="ECO:0000256" key="1">
    <source>
        <dbReference type="ARBA" id="ARBA00004496"/>
    </source>
</evidence>
<dbReference type="GO" id="GO:0016301">
    <property type="term" value="F:kinase activity"/>
    <property type="evidence" value="ECO:0007669"/>
    <property type="project" value="UniProtKB-KW"/>
</dbReference>
<dbReference type="PROSITE" id="PS51101">
    <property type="entry name" value="PTS_EIIB_TYPE_4"/>
    <property type="match status" value="1"/>
</dbReference>
<comment type="caution">
    <text evidence="9">The sequence shown here is derived from an EMBL/GenBank/DDBJ whole genome shotgun (WGS) entry which is preliminary data.</text>
</comment>
<dbReference type="InterPro" id="IPR036667">
    <property type="entry name" value="PTS_IIB_sorbose-sp_sf"/>
</dbReference>
<dbReference type="Proteomes" id="UP000070646">
    <property type="component" value="Unassembled WGS sequence"/>
</dbReference>
<dbReference type="CDD" id="cd00001">
    <property type="entry name" value="PTS_IIB_man"/>
    <property type="match status" value="1"/>
</dbReference>
<dbReference type="Pfam" id="PF03830">
    <property type="entry name" value="PTSIIB_sorb"/>
    <property type="match status" value="1"/>
</dbReference>
<evidence type="ECO:0000256" key="2">
    <source>
        <dbReference type="ARBA" id="ARBA00022448"/>
    </source>
</evidence>
<organism evidence="9 10">
    <name type="scientific">Clostridium perfringens</name>
    <dbReference type="NCBI Taxonomy" id="1502"/>
    <lineage>
        <taxon>Bacteria</taxon>
        <taxon>Bacillati</taxon>
        <taxon>Bacillota</taxon>
        <taxon>Clostridia</taxon>
        <taxon>Eubacteriales</taxon>
        <taxon>Clostridiaceae</taxon>
        <taxon>Clostridium</taxon>
    </lineage>
</organism>
<protein>
    <submittedName>
        <fullName evidence="9">PTS system, mannose/fructose/sorbose family, IIB component</fullName>
    </submittedName>
</protein>
<dbReference type="EMBL" id="LRPU01000004">
    <property type="protein sequence ID" value="KXA14848.1"/>
    <property type="molecule type" value="Genomic_DNA"/>
</dbReference>
<reference evidence="9 10" key="1">
    <citation type="submission" date="2016-01" db="EMBL/GenBank/DDBJ databases">
        <authorList>
            <person name="Oliw E.H."/>
        </authorList>
    </citation>
    <scope>NUCLEOTIDE SEQUENCE [LARGE SCALE GENOMIC DNA]</scope>
    <source>
        <strain evidence="9 10">MJR7757A</strain>
    </source>
</reference>
<keyword evidence="7" id="KW-0418">Kinase</keyword>
<dbReference type="GO" id="GO:0008982">
    <property type="term" value="F:protein-N(PI)-phosphohistidine-sugar phosphotransferase activity"/>
    <property type="evidence" value="ECO:0007669"/>
    <property type="project" value="InterPro"/>
</dbReference>
<keyword evidence="3" id="KW-0963">Cytoplasm</keyword>
<feature type="domain" description="PTS EIIB type-4" evidence="8">
    <location>
        <begin position="13"/>
        <end position="174"/>
    </location>
</feature>
<comment type="subcellular location">
    <subcellularLocation>
        <location evidence="1">Cytoplasm</location>
    </subcellularLocation>
</comment>
<evidence type="ECO:0000259" key="8">
    <source>
        <dbReference type="PROSITE" id="PS51101"/>
    </source>
</evidence>
<evidence type="ECO:0000256" key="3">
    <source>
        <dbReference type="ARBA" id="ARBA00022490"/>
    </source>
</evidence>
<dbReference type="SUPFAM" id="SSF52728">
    <property type="entry name" value="PTS IIb component"/>
    <property type="match status" value="1"/>
</dbReference>